<dbReference type="EMBL" id="JAVHNS010000004">
    <property type="protein sequence ID" value="KAK6358395.1"/>
    <property type="molecule type" value="Genomic_DNA"/>
</dbReference>
<evidence type="ECO:0000259" key="7">
    <source>
        <dbReference type="Pfam" id="PF04108"/>
    </source>
</evidence>
<evidence type="ECO:0000313" key="9">
    <source>
        <dbReference type="Proteomes" id="UP001373714"/>
    </source>
</evidence>
<evidence type="ECO:0000313" key="8">
    <source>
        <dbReference type="EMBL" id="KAK6358395.1"/>
    </source>
</evidence>
<sequence length="455" mass="50943">MSTSTQRNVADLTNWFLNAKRSLSYGTHGTRGTEIITTTRNSLIDASIMSSRASFLQSGIKDELKLLQTASSLMENQREAVRKDFQNSLGMLDEADQRLDETLTTLRRTEVESAFSAGTEVGEEPRQQSLYDFVDEDGIENLKSQLKGVIDQVQETDEVFESHLEPFNVLIASVTESLSSLSKKSAIPDLVVAIRPLLESMEEHASVMASLLESLAKHYDLCSFALKQAESHDGGMSSQEGGPETEEDKANMLAVLEKDAGQVDDVVNEIKERLDEMEATSILVEQTVQDVGDHYRAVLALMEKIHEGQSILIDCTIQSKDFVQKQKDNQEVIVGRLDELQRLTDHYVLFGDAYDALLVEVGRRIMIQRQKDAIIEEALAKVDMLNERDLNEREQFRSEYGDFLPSDIWPGLSYPPGAYVVQPTDTWEIPEIKPGVIENAMTRRAATISSGVRQF</sequence>
<dbReference type="PANTHER" id="PTHR28005">
    <property type="entry name" value="AUTOPHAGY-RELATED PROTEIN 17"/>
    <property type="match status" value="1"/>
</dbReference>
<dbReference type="AlphaFoldDB" id="A0AAV9V8R1"/>
<keyword evidence="9" id="KW-1185">Reference proteome</keyword>
<dbReference type="GO" id="GO:0000422">
    <property type="term" value="P:autophagy of mitochondrion"/>
    <property type="evidence" value="ECO:0007669"/>
    <property type="project" value="TreeGrafter"/>
</dbReference>
<comment type="similarity">
    <text evidence="1 6">Belongs to the ATG17 family.</text>
</comment>
<name>A0AAV9V8R1_9PEZI</name>
<dbReference type="Pfam" id="PF04108">
    <property type="entry name" value="ATG17_like"/>
    <property type="match status" value="1"/>
</dbReference>
<dbReference type="Proteomes" id="UP001373714">
    <property type="component" value="Unassembled WGS sequence"/>
</dbReference>
<evidence type="ECO:0000256" key="5">
    <source>
        <dbReference type="ARBA" id="ARBA00023136"/>
    </source>
</evidence>
<dbReference type="GO" id="GO:1990316">
    <property type="term" value="C:Atg1/ULK1 kinase complex"/>
    <property type="evidence" value="ECO:0007669"/>
    <property type="project" value="TreeGrafter"/>
</dbReference>
<gene>
    <name evidence="8" type="primary">ATG17</name>
    <name evidence="8" type="ORF">TWF730_007731</name>
</gene>
<organism evidence="8 9">
    <name type="scientific">Orbilia blumenaviensis</name>
    <dbReference type="NCBI Taxonomy" id="1796055"/>
    <lineage>
        <taxon>Eukaryota</taxon>
        <taxon>Fungi</taxon>
        <taxon>Dikarya</taxon>
        <taxon>Ascomycota</taxon>
        <taxon>Pezizomycotina</taxon>
        <taxon>Orbiliomycetes</taxon>
        <taxon>Orbiliales</taxon>
        <taxon>Orbiliaceae</taxon>
        <taxon>Orbilia</taxon>
    </lineage>
</organism>
<evidence type="ECO:0000256" key="1">
    <source>
        <dbReference type="ARBA" id="ARBA00006259"/>
    </source>
</evidence>
<reference evidence="8 9" key="1">
    <citation type="submission" date="2019-10" db="EMBL/GenBank/DDBJ databases">
        <authorList>
            <person name="Palmer J.M."/>
        </authorList>
    </citation>
    <scope>NUCLEOTIDE SEQUENCE [LARGE SCALE GENOMIC DNA]</scope>
    <source>
        <strain evidence="8 9">TWF730</strain>
    </source>
</reference>
<accession>A0AAV9V8R1</accession>
<feature type="domain" description="Autophagy protein ATG17-like" evidence="7">
    <location>
        <begin position="23"/>
        <end position="404"/>
    </location>
</feature>
<proteinExistence type="inferred from homology"/>
<dbReference type="GO" id="GO:0000045">
    <property type="term" value="P:autophagosome assembly"/>
    <property type="evidence" value="ECO:0007669"/>
    <property type="project" value="TreeGrafter"/>
</dbReference>
<dbReference type="InterPro" id="IPR045326">
    <property type="entry name" value="ATG17-like_dom"/>
</dbReference>
<evidence type="ECO:0000256" key="3">
    <source>
        <dbReference type="ARBA" id="ARBA00022490"/>
    </source>
</evidence>
<evidence type="ECO:0000256" key="6">
    <source>
        <dbReference type="RuleBase" id="RU368080"/>
    </source>
</evidence>
<dbReference type="GO" id="GO:0034045">
    <property type="term" value="C:phagophore assembly site membrane"/>
    <property type="evidence" value="ECO:0007669"/>
    <property type="project" value="UniProtKB-SubCell"/>
</dbReference>
<comment type="function">
    <text evidence="6">Autophagy-specific protein that functions in response to autophagy-inducing signals as a scaffold to recruit other ATG proteins to organize preautophagosomal structure (PAS) formation. Modulates the timing and magnitude of the autophagy response, such as the size of the sequestering vesicles. Plays particularly a role in pexophagy and nucleophagy.</text>
</comment>
<evidence type="ECO:0000256" key="2">
    <source>
        <dbReference type="ARBA" id="ARBA00013806"/>
    </source>
</evidence>
<dbReference type="PANTHER" id="PTHR28005:SF1">
    <property type="entry name" value="AUTOPHAGY-RELATED PROTEIN 17"/>
    <property type="match status" value="1"/>
</dbReference>
<dbReference type="GO" id="GO:0060090">
    <property type="term" value="F:molecular adaptor activity"/>
    <property type="evidence" value="ECO:0007669"/>
    <property type="project" value="TreeGrafter"/>
</dbReference>
<protein>
    <recommendedName>
        <fullName evidence="2 6">Autophagy-related protein 17</fullName>
    </recommendedName>
</protein>
<comment type="subcellular location">
    <subcellularLocation>
        <location evidence="6">Cytoplasm</location>
    </subcellularLocation>
    <subcellularLocation>
        <location evidence="6">Preautophagosomal structure membrane</location>
        <topology evidence="6">Peripheral membrane protein</topology>
    </subcellularLocation>
</comment>
<dbReference type="GO" id="GO:0034727">
    <property type="term" value="P:piecemeal microautophagy of the nucleus"/>
    <property type="evidence" value="ECO:0007669"/>
    <property type="project" value="TreeGrafter"/>
</dbReference>
<dbReference type="GO" id="GO:0030295">
    <property type="term" value="F:protein kinase activator activity"/>
    <property type="evidence" value="ECO:0007669"/>
    <property type="project" value="TreeGrafter"/>
</dbReference>
<keyword evidence="5" id="KW-0472">Membrane</keyword>
<keyword evidence="3 6" id="KW-0963">Cytoplasm</keyword>
<keyword evidence="4 6" id="KW-0072">Autophagy</keyword>
<dbReference type="InterPro" id="IPR007240">
    <property type="entry name" value="Atg17"/>
</dbReference>
<evidence type="ECO:0000256" key="4">
    <source>
        <dbReference type="ARBA" id="ARBA00023006"/>
    </source>
</evidence>
<comment type="caution">
    <text evidence="8">The sequence shown here is derived from an EMBL/GenBank/DDBJ whole genome shotgun (WGS) entry which is preliminary data.</text>
</comment>